<evidence type="ECO:0000313" key="2">
    <source>
        <dbReference type="EMBL" id="MCB5412250.1"/>
    </source>
</evidence>
<organism evidence="2 3">
    <name type="scientific">Pseudogemmobacter faecipullorum</name>
    <dbReference type="NCBI Taxonomy" id="2755041"/>
    <lineage>
        <taxon>Bacteria</taxon>
        <taxon>Pseudomonadati</taxon>
        <taxon>Pseudomonadota</taxon>
        <taxon>Alphaproteobacteria</taxon>
        <taxon>Rhodobacterales</taxon>
        <taxon>Paracoccaceae</taxon>
        <taxon>Pseudogemmobacter</taxon>
    </lineage>
</organism>
<feature type="region of interest" description="Disordered" evidence="1">
    <location>
        <begin position="44"/>
        <end position="63"/>
    </location>
</feature>
<evidence type="ECO:0000313" key="3">
    <source>
        <dbReference type="Proteomes" id="UP001198571"/>
    </source>
</evidence>
<protein>
    <submittedName>
        <fullName evidence="2">Phage tail protein</fullName>
    </submittedName>
</protein>
<sequence length="151" mass="16358">MARPPRAPTVQFSKFYVRLSDGAVAPAFIAPCGFTSKSFSRSKTFGETNVPACPDEDKPSWTERDVQSMTSSISGDGVLMKSAVATWEAALASVESIECEVELVYPDGDSELYTGFYHLESFEITGTKGERVTASIAMQSDGEVTYSRETA</sequence>
<dbReference type="Pfam" id="PF06199">
    <property type="entry name" value="Phage_tail_2"/>
    <property type="match status" value="1"/>
</dbReference>
<dbReference type="InterPro" id="IPR011855">
    <property type="entry name" value="Phgtail_TP901_1"/>
</dbReference>
<proteinExistence type="predicted"/>
<dbReference type="Proteomes" id="UP001198571">
    <property type="component" value="Unassembled WGS sequence"/>
</dbReference>
<dbReference type="EMBL" id="JACDXX010000035">
    <property type="protein sequence ID" value="MCB5412250.1"/>
    <property type="molecule type" value="Genomic_DNA"/>
</dbReference>
<reference evidence="2 3" key="1">
    <citation type="submission" date="2020-07" db="EMBL/GenBank/DDBJ databases">
        <title>Pseudogemmobacter sp. nov., isolated from poultry manure in Taiwan.</title>
        <authorList>
            <person name="Lin S.-Y."/>
            <person name="Tang Y.-S."/>
            <person name="Young C.-C."/>
        </authorList>
    </citation>
    <scope>NUCLEOTIDE SEQUENCE [LARGE SCALE GENOMIC DNA]</scope>
    <source>
        <strain evidence="2 3">CC-YST710</strain>
    </source>
</reference>
<dbReference type="RefSeq" id="WP_226937675.1">
    <property type="nucleotide sequence ID" value="NZ_JACDXX010000035.1"/>
</dbReference>
<evidence type="ECO:0000256" key="1">
    <source>
        <dbReference type="SAM" id="MobiDB-lite"/>
    </source>
</evidence>
<gene>
    <name evidence="2" type="ORF">H0485_19955</name>
</gene>
<comment type="caution">
    <text evidence="2">The sequence shown here is derived from an EMBL/GenBank/DDBJ whole genome shotgun (WGS) entry which is preliminary data.</text>
</comment>
<accession>A0ABS8CTU6</accession>
<name>A0ABS8CTU6_9RHOB</name>
<keyword evidence="3" id="KW-1185">Reference proteome</keyword>